<reference evidence="1" key="1">
    <citation type="journal article" date="2024" name="BMC Genomics">
        <title>Functional annotation of a divergent genome using sequence and structure-based similarity.</title>
        <authorList>
            <person name="Svedberg D."/>
            <person name="Winiger R.R."/>
            <person name="Berg A."/>
            <person name="Sharma H."/>
            <person name="Tellgren-Roth C."/>
            <person name="Debrunner-Vossbrinck B.A."/>
            <person name="Vossbrinck C.R."/>
            <person name="Barandun J."/>
        </authorList>
    </citation>
    <scope>NUCLEOTIDE SEQUENCE</scope>
    <source>
        <strain evidence="1">Illinois isolate</strain>
    </source>
</reference>
<dbReference type="EMBL" id="CP142727">
    <property type="protein sequence ID" value="WUR02542.1"/>
    <property type="molecule type" value="Genomic_DNA"/>
</dbReference>
<name>A0AAX4J9I6_9MICR</name>
<dbReference type="InterPro" id="IPR016435">
    <property type="entry name" value="DPH1/DPH2"/>
</dbReference>
<dbReference type="RefSeq" id="XP_065328687.1">
    <property type="nucleotide sequence ID" value="XM_065472615.1"/>
</dbReference>
<keyword evidence="2" id="KW-1185">Reference proteome</keyword>
<protein>
    <submittedName>
        <fullName evidence="1">2-(3-amino-3-carboxypropyl)histidine synthase subunit</fullName>
    </submittedName>
</protein>
<dbReference type="GO" id="GO:0017183">
    <property type="term" value="P:protein histidyl modification to diphthamide"/>
    <property type="evidence" value="ECO:0007669"/>
    <property type="project" value="InterPro"/>
</dbReference>
<dbReference type="Proteomes" id="UP001334084">
    <property type="component" value="Chromosome 2"/>
</dbReference>
<gene>
    <name evidence="1" type="ORF">VNE69_02069</name>
</gene>
<evidence type="ECO:0000313" key="2">
    <source>
        <dbReference type="Proteomes" id="UP001334084"/>
    </source>
</evidence>
<dbReference type="Pfam" id="PF01866">
    <property type="entry name" value="Diphthamide_syn"/>
    <property type="match status" value="1"/>
</dbReference>
<organism evidence="1 2">
    <name type="scientific">Vairimorpha necatrix</name>
    <dbReference type="NCBI Taxonomy" id="6039"/>
    <lineage>
        <taxon>Eukaryota</taxon>
        <taxon>Fungi</taxon>
        <taxon>Fungi incertae sedis</taxon>
        <taxon>Microsporidia</taxon>
        <taxon>Nosematidae</taxon>
        <taxon>Vairimorpha</taxon>
    </lineage>
</organism>
<dbReference type="KEGG" id="vnx:VNE69_02069"/>
<evidence type="ECO:0000313" key="1">
    <source>
        <dbReference type="EMBL" id="WUR02542.1"/>
    </source>
</evidence>
<dbReference type="InterPro" id="IPR042265">
    <property type="entry name" value="DPH1/DPH2_3"/>
</dbReference>
<sequence length="323" mass="38248">MFLDWELLTVKLQNVEEICLLVSKEYSSMVQDVYDKIISLSPNINIFIISSDEIICPLKHKKMDMVVLMGIECPEHKFHNRICITEELIDEQKNKLKNEKNIIFDSSFLKYQQEDFKIDEEVLIVTKNESFLRYYSRIADVKSFFNLEMENKMEFLTRRINLSEIAKNNKTFAIIFVHEIYKDLAVKIKEVLEKTGRCAYLLFLRNVRYSRLITIEKIDTLVLIDCPSFDNYQIDVTLPILSPIDVQYILTKKWDSQYEINKFEVEHENTKDKEICKFEGAGKLILESEFFGFQFSHNEEEEDLEIHEGRRGIAGSYENENKH</sequence>
<dbReference type="GeneID" id="90540359"/>
<dbReference type="AlphaFoldDB" id="A0AAX4J9I6"/>
<accession>A0AAX4J9I6</accession>
<dbReference type="GO" id="GO:0090560">
    <property type="term" value="F:2-(3-amino-3-carboxypropyl)histidine synthase activity"/>
    <property type="evidence" value="ECO:0007669"/>
    <property type="project" value="InterPro"/>
</dbReference>
<dbReference type="Gene3D" id="3.40.50.11860">
    <property type="entry name" value="Diphthamide synthesis DPH1/DPH2 domain 3"/>
    <property type="match status" value="1"/>
</dbReference>
<proteinExistence type="predicted"/>